<dbReference type="PRINTS" id="PR01988">
    <property type="entry name" value="EXPORTERBACE"/>
</dbReference>
<dbReference type="Proteomes" id="UP000220900">
    <property type="component" value="Unassembled WGS sequence"/>
</dbReference>
<evidence type="ECO:0000313" key="10">
    <source>
        <dbReference type="Proteomes" id="UP000220900"/>
    </source>
</evidence>
<dbReference type="EMBL" id="NTZF01000006">
    <property type="protein sequence ID" value="PES97242.1"/>
    <property type="molecule type" value="Genomic_DNA"/>
</dbReference>
<keyword evidence="6 7" id="KW-0472">Membrane</keyword>
<feature type="transmembrane region" description="Helical" evidence="7">
    <location>
        <begin position="330"/>
        <end position="348"/>
    </location>
</feature>
<dbReference type="GO" id="GO:0005886">
    <property type="term" value="C:plasma membrane"/>
    <property type="evidence" value="ECO:0007669"/>
    <property type="project" value="UniProtKB-SubCell"/>
</dbReference>
<keyword evidence="5 7" id="KW-1133">Transmembrane helix</keyword>
<comment type="subcellular location">
    <subcellularLocation>
        <location evidence="1">Cell membrane</location>
        <topology evidence="1">Multi-pass membrane protein</topology>
    </subcellularLocation>
</comment>
<proteinExistence type="predicted"/>
<feature type="transmembrane region" description="Helical" evidence="7">
    <location>
        <begin position="105"/>
        <end position="131"/>
    </location>
</feature>
<dbReference type="CDD" id="cd06173">
    <property type="entry name" value="MFS_MefA_like"/>
    <property type="match status" value="1"/>
</dbReference>
<dbReference type="RefSeq" id="WP_098267408.1">
    <property type="nucleotide sequence ID" value="NZ_JAVIVZ010000001.1"/>
</dbReference>
<dbReference type="PANTHER" id="PTHR43266">
    <property type="entry name" value="MACROLIDE-EFFLUX PROTEIN"/>
    <property type="match status" value="1"/>
</dbReference>
<feature type="transmembrane region" description="Helical" evidence="7">
    <location>
        <begin position="60"/>
        <end position="84"/>
    </location>
</feature>
<feature type="transmembrane region" description="Helical" evidence="7">
    <location>
        <begin position="369"/>
        <end position="388"/>
    </location>
</feature>
<gene>
    <name evidence="9" type="ORF">CN491_08110</name>
</gene>
<dbReference type="PANTHER" id="PTHR43266:SF2">
    <property type="entry name" value="MAJOR FACILITATOR SUPERFAMILY (MFS) PROFILE DOMAIN-CONTAINING PROTEIN"/>
    <property type="match status" value="1"/>
</dbReference>
<accession>A0A2A8LSV5</accession>
<evidence type="ECO:0000256" key="7">
    <source>
        <dbReference type="SAM" id="Phobius"/>
    </source>
</evidence>
<dbReference type="AlphaFoldDB" id="A0A2A8LSV5"/>
<name>A0A2A8LSV5_BACCE</name>
<dbReference type="Pfam" id="PF07690">
    <property type="entry name" value="MFS_1"/>
    <property type="match status" value="1"/>
</dbReference>
<evidence type="ECO:0000256" key="6">
    <source>
        <dbReference type="ARBA" id="ARBA00023136"/>
    </source>
</evidence>
<feature type="transmembrane region" description="Helical" evidence="7">
    <location>
        <begin position="273"/>
        <end position="293"/>
    </location>
</feature>
<evidence type="ECO:0000256" key="1">
    <source>
        <dbReference type="ARBA" id="ARBA00004651"/>
    </source>
</evidence>
<dbReference type="InterPro" id="IPR011701">
    <property type="entry name" value="MFS"/>
</dbReference>
<organism evidence="9 10">
    <name type="scientific">Bacillus cereus</name>
    <dbReference type="NCBI Taxonomy" id="1396"/>
    <lineage>
        <taxon>Bacteria</taxon>
        <taxon>Bacillati</taxon>
        <taxon>Bacillota</taxon>
        <taxon>Bacilli</taxon>
        <taxon>Bacillales</taxon>
        <taxon>Bacillaceae</taxon>
        <taxon>Bacillus</taxon>
        <taxon>Bacillus cereus group</taxon>
    </lineage>
</organism>
<dbReference type="GO" id="GO:0022857">
    <property type="term" value="F:transmembrane transporter activity"/>
    <property type="evidence" value="ECO:0007669"/>
    <property type="project" value="InterPro"/>
</dbReference>
<feature type="domain" description="Major facilitator superfamily (MFS) profile" evidence="8">
    <location>
        <begin position="26"/>
        <end position="418"/>
    </location>
</feature>
<keyword evidence="4 7" id="KW-0812">Transmembrane</keyword>
<evidence type="ECO:0000256" key="3">
    <source>
        <dbReference type="ARBA" id="ARBA00022475"/>
    </source>
</evidence>
<dbReference type="PROSITE" id="PS50850">
    <property type="entry name" value="MFS"/>
    <property type="match status" value="1"/>
</dbReference>
<evidence type="ECO:0000256" key="5">
    <source>
        <dbReference type="ARBA" id="ARBA00022989"/>
    </source>
</evidence>
<dbReference type="InterPro" id="IPR036259">
    <property type="entry name" value="MFS_trans_sf"/>
</dbReference>
<feature type="transmembrane region" description="Helical" evidence="7">
    <location>
        <begin position="29"/>
        <end position="54"/>
    </location>
</feature>
<comment type="caution">
    <text evidence="9">The sequence shown here is derived from an EMBL/GenBank/DDBJ whole genome shotgun (WGS) entry which is preliminary data.</text>
</comment>
<dbReference type="InterPro" id="IPR020846">
    <property type="entry name" value="MFS_dom"/>
</dbReference>
<feature type="transmembrane region" description="Helical" evidence="7">
    <location>
        <begin position="394"/>
        <end position="413"/>
    </location>
</feature>
<feature type="transmembrane region" description="Helical" evidence="7">
    <location>
        <begin position="305"/>
        <end position="324"/>
    </location>
</feature>
<sequence length="420" mass="45997">MQGEVQREKSLGYVGKLLLPVKASRHFKFLWIGQLLSTLGSSITMVILPVVVYSLTGSTIVMGMTMAMYMLPNILALPFAGLVVDRIDRVKLMLFTDIIRCVLMLLIATFIFMDVLTITLLYVLVAVYGLMEGVFQPAYSAVRAKVFVPEIRNAANALTQMSNQGIRLIGPALGGLIVSVASAGIGFGLDAVTYLLSFLCLLFLKEIKFKKVKSIEKSKIDYKQEFMEGVVVLKSHPWLWITILVFSFINICYAGIIVVLIPWLFNVHHHFEAYVYGLGMAFSGGGAVIAALIFGGKERWQKRGLLAYGGVLISGIALLIMPFISWAPALIVLMAIEGFGMMIFGLIWETSLQELVPEEAFGRVASLDMLGSFALLPLGYVVVGWLATVIGGEITIITLAILVILTIGIALSVPSIRRFD</sequence>
<dbReference type="SUPFAM" id="SSF103473">
    <property type="entry name" value="MFS general substrate transporter"/>
    <property type="match status" value="1"/>
</dbReference>
<evidence type="ECO:0000313" key="9">
    <source>
        <dbReference type="EMBL" id="PES97242.1"/>
    </source>
</evidence>
<protein>
    <submittedName>
        <fullName evidence="9">MFS transporter</fullName>
    </submittedName>
</protein>
<feature type="transmembrane region" description="Helical" evidence="7">
    <location>
        <begin position="176"/>
        <end position="204"/>
    </location>
</feature>
<evidence type="ECO:0000256" key="4">
    <source>
        <dbReference type="ARBA" id="ARBA00022692"/>
    </source>
</evidence>
<reference evidence="9 10" key="1">
    <citation type="submission" date="2017-09" db="EMBL/GenBank/DDBJ databases">
        <title>Large-scale bioinformatics analysis of Bacillus genomes uncovers conserved roles of natural products in bacterial physiology.</title>
        <authorList>
            <consortium name="Agbiome Team Llc"/>
            <person name="Bleich R.M."/>
            <person name="Grubbs K.J."/>
            <person name="Santa Maria K.C."/>
            <person name="Allen S.E."/>
            <person name="Farag S."/>
            <person name="Shank E.A."/>
            <person name="Bowers A."/>
        </authorList>
    </citation>
    <scope>NUCLEOTIDE SEQUENCE [LARGE SCALE GENOMIC DNA]</scope>
    <source>
        <strain evidence="9 10">AFS002368</strain>
    </source>
</reference>
<keyword evidence="2" id="KW-0813">Transport</keyword>
<dbReference type="Gene3D" id="1.20.1250.20">
    <property type="entry name" value="MFS general substrate transporter like domains"/>
    <property type="match status" value="1"/>
</dbReference>
<feature type="transmembrane region" description="Helical" evidence="7">
    <location>
        <begin position="238"/>
        <end position="261"/>
    </location>
</feature>
<evidence type="ECO:0000259" key="8">
    <source>
        <dbReference type="PROSITE" id="PS50850"/>
    </source>
</evidence>
<keyword evidence="3" id="KW-1003">Cell membrane</keyword>
<evidence type="ECO:0000256" key="2">
    <source>
        <dbReference type="ARBA" id="ARBA00022448"/>
    </source>
</evidence>
<dbReference type="InterPro" id="IPR022324">
    <property type="entry name" value="Bacilysin_exporter_BacE_put"/>
</dbReference>